<dbReference type="AlphaFoldDB" id="A0A5D8QAP3"/>
<proteinExistence type="predicted"/>
<comment type="caution">
    <text evidence="2">The sequence shown here is derived from an EMBL/GenBank/DDBJ whole genome shotgun (WGS) entry which is preliminary data.</text>
</comment>
<feature type="domain" description="Transposase InsH N-terminal" evidence="1">
    <location>
        <begin position="24"/>
        <end position="98"/>
    </location>
</feature>
<reference evidence="2 3" key="1">
    <citation type="submission" date="2019-08" db="EMBL/GenBank/DDBJ databases">
        <title>Calorimonas adulescens gen. nov., sp. nov., an anaerobic thermophilic bacterium from Sakhalin hot spring.</title>
        <authorList>
            <person name="Khomyakova M.A."/>
            <person name="Merkel A.Y."/>
            <person name="Novikov A."/>
            <person name="Bonch-Osmolovskaya E.A."/>
            <person name="Slobodkin A.I."/>
        </authorList>
    </citation>
    <scope>NUCLEOTIDE SEQUENCE [LARGE SCALE GENOMIC DNA]</scope>
    <source>
        <strain evidence="2 3">A05MB</strain>
    </source>
</reference>
<sequence>MTRPKQLSFADIYSDCNSIFGNDKYHFLSLLEENIDLEELIPSSFYNHFYSSIGRNRVYPLSGFLWALLIQRIFSIPTDRLLLIFLQYSKELRDFCGFVKVPGTYIQWVYFLRPFFSACIY</sequence>
<evidence type="ECO:0000313" key="3">
    <source>
        <dbReference type="Proteomes" id="UP000322976"/>
    </source>
</evidence>
<gene>
    <name evidence="2" type="ORF">FWJ32_07555</name>
</gene>
<name>A0A5D8QAP3_9THEO</name>
<evidence type="ECO:0000313" key="2">
    <source>
        <dbReference type="EMBL" id="TZE81825.1"/>
    </source>
</evidence>
<evidence type="ECO:0000259" key="1">
    <source>
        <dbReference type="Pfam" id="PF05598"/>
    </source>
</evidence>
<dbReference type="Pfam" id="PF05598">
    <property type="entry name" value="DUF772"/>
    <property type="match status" value="1"/>
</dbReference>
<dbReference type="InterPro" id="IPR008490">
    <property type="entry name" value="Transposase_InsH_N"/>
</dbReference>
<organism evidence="2 3">
    <name type="scientific">Calorimonas adulescens</name>
    <dbReference type="NCBI Taxonomy" id="2606906"/>
    <lineage>
        <taxon>Bacteria</taxon>
        <taxon>Bacillati</taxon>
        <taxon>Bacillota</taxon>
        <taxon>Clostridia</taxon>
        <taxon>Thermoanaerobacterales</taxon>
        <taxon>Thermoanaerobacteraceae</taxon>
        <taxon>Calorimonas</taxon>
    </lineage>
</organism>
<keyword evidence="3" id="KW-1185">Reference proteome</keyword>
<dbReference type="Proteomes" id="UP000322976">
    <property type="component" value="Unassembled WGS sequence"/>
</dbReference>
<dbReference type="EMBL" id="VTPS01000010">
    <property type="protein sequence ID" value="TZE81825.1"/>
    <property type="molecule type" value="Genomic_DNA"/>
</dbReference>
<accession>A0A5D8QAP3</accession>
<protein>
    <submittedName>
        <fullName evidence="2">Transposase</fullName>
    </submittedName>
</protein>